<evidence type="ECO:0000313" key="2">
    <source>
        <dbReference type="EMBL" id="MBC3906193.1"/>
    </source>
</evidence>
<comment type="caution">
    <text evidence="2">The sequence shown here is derived from an EMBL/GenBank/DDBJ whole genome shotgun (WGS) entry which is preliminary data.</text>
</comment>
<dbReference type="Pfam" id="PF13884">
    <property type="entry name" value="Peptidase_S74"/>
    <property type="match status" value="1"/>
</dbReference>
<proteinExistence type="predicted"/>
<organism evidence="2 3">
    <name type="scientific">Undibacterium umbellatum</name>
    <dbReference type="NCBI Taxonomy" id="2762300"/>
    <lineage>
        <taxon>Bacteria</taxon>
        <taxon>Pseudomonadati</taxon>
        <taxon>Pseudomonadota</taxon>
        <taxon>Betaproteobacteria</taxon>
        <taxon>Burkholderiales</taxon>
        <taxon>Oxalobacteraceae</taxon>
        <taxon>Undibacterium</taxon>
    </lineage>
</organism>
<reference evidence="2 3" key="1">
    <citation type="submission" date="2020-08" db="EMBL/GenBank/DDBJ databases">
        <title>Novel species isolated from subtropical streams in China.</title>
        <authorList>
            <person name="Lu H."/>
        </authorList>
    </citation>
    <scope>NUCLEOTIDE SEQUENCE [LARGE SCALE GENOMIC DNA]</scope>
    <source>
        <strain evidence="2 3">NL8W</strain>
    </source>
</reference>
<dbReference type="Proteomes" id="UP000646911">
    <property type="component" value="Unassembled WGS sequence"/>
</dbReference>
<sequence>MSGANAAALQQANLSKEQLDWMKQIYAETAPDRKAATDRANYVSDKQLEAMDLQSKLTKDYSDYQSKVFRPLETGIVKEAENYDTKERRDAEAAKAVSDVNQAFGATRDSTSRNMQRMGVNPASGAFAAGQQQLDAQKALATVQGITGARDKVQTLGYARKMDAANLGRNLASNQATSAGVALNQGNSAVANGQVGLSVANQGAQMMNSGYAGAQQGLAGAANTYSNIAGIQQKAGDNSGVMGAVGNFAGQAFAAGKLFGVSDKNQKEDVERVNPEKALEAVEKTPVSEWQYKGSSFAADHGIRHIGPMAQDVQKNMGEKAAPGGTQIDLVSLNGTAMAAIQALSKKVESLATSQGIRKRN</sequence>
<gene>
    <name evidence="2" type="ORF">H8L47_01295</name>
</gene>
<dbReference type="InterPro" id="IPR030392">
    <property type="entry name" value="S74_ICA"/>
</dbReference>
<feature type="domain" description="Peptidase S74" evidence="1">
    <location>
        <begin position="262"/>
        <end position="361"/>
    </location>
</feature>
<evidence type="ECO:0000313" key="3">
    <source>
        <dbReference type="Proteomes" id="UP000646911"/>
    </source>
</evidence>
<protein>
    <submittedName>
        <fullName evidence="2">Tail fiber domain-containing protein</fullName>
    </submittedName>
</protein>
<dbReference type="PROSITE" id="PS51688">
    <property type="entry name" value="ICA"/>
    <property type="match status" value="1"/>
</dbReference>
<dbReference type="EMBL" id="JACOFX010000001">
    <property type="protein sequence ID" value="MBC3906193.1"/>
    <property type="molecule type" value="Genomic_DNA"/>
</dbReference>
<accession>A0ABR6Z345</accession>
<evidence type="ECO:0000259" key="1">
    <source>
        <dbReference type="PROSITE" id="PS51688"/>
    </source>
</evidence>
<keyword evidence="3" id="KW-1185">Reference proteome</keyword>
<name>A0ABR6Z345_9BURK</name>